<keyword evidence="2" id="KW-0238">DNA-binding</keyword>
<dbReference type="InterPro" id="IPR036388">
    <property type="entry name" value="WH-like_DNA-bd_sf"/>
</dbReference>
<dbReference type="InterPro" id="IPR011990">
    <property type="entry name" value="TPR-like_helical_dom_sf"/>
</dbReference>
<dbReference type="PANTHER" id="PTHR35807">
    <property type="entry name" value="TRANSCRIPTIONAL REGULATOR REDD-RELATED"/>
    <property type="match status" value="1"/>
</dbReference>
<evidence type="ECO:0000259" key="4">
    <source>
        <dbReference type="SMART" id="SM01043"/>
    </source>
</evidence>
<dbReference type="SMART" id="SM01043">
    <property type="entry name" value="BTAD"/>
    <property type="match status" value="1"/>
</dbReference>
<dbReference type="Gene3D" id="1.10.10.10">
    <property type="entry name" value="Winged helix-like DNA-binding domain superfamily/Winged helix DNA-binding domain"/>
    <property type="match status" value="1"/>
</dbReference>
<dbReference type="AlphaFoldDB" id="A0A6J4MQE0"/>
<dbReference type="SMART" id="SM00862">
    <property type="entry name" value="Trans_reg_C"/>
    <property type="match status" value="1"/>
</dbReference>
<dbReference type="InterPro" id="IPR001867">
    <property type="entry name" value="OmpR/PhoB-type_DNA-bd"/>
</dbReference>
<feature type="domain" description="OmpR/PhoB-type" evidence="3">
    <location>
        <begin position="17"/>
        <end position="87"/>
    </location>
</feature>
<feature type="non-terminal residue" evidence="5">
    <location>
        <position position="242"/>
    </location>
</feature>
<evidence type="ECO:0008006" key="6">
    <source>
        <dbReference type="Google" id="ProtNLM"/>
    </source>
</evidence>
<dbReference type="Gene3D" id="1.25.40.10">
    <property type="entry name" value="Tetratricopeptide repeat domain"/>
    <property type="match status" value="1"/>
</dbReference>
<comment type="similarity">
    <text evidence="1">Belongs to the AfsR/DnrI/RedD regulatory family.</text>
</comment>
<sequence>MLRLRTLGTLRLEGPHGVLLAGKRKELALLAYLARRAPAAVPRAELAELLWGDREEARARHSLRQALLALKRALGDVLVVAGDGVAVAAGAVELDAAAFQGELEAGRVEAALAWWGGGFMGPHDDLGSGAYRVWVDGERARLRRLLEAALERWVTDAEARAEWPVMAERAARWAELDPHAVRPCALRVEALLLDGRTELARAEHAAFGARLAAAGEGEPPAEWVRLAERIGRGGGGRPQAPA</sequence>
<proteinExistence type="inferred from homology"/>
<name>A0A6J4MQE0_9BACT</name>
<evidence type="ECO:0000259" key="3">
    <source>
        <dbReference type="SMART" id="SM00862"/>
    </source>
</evidence>
<organism evidence="5">
    <name type="scientific">uncultured Gemmatimonadota bacterium</name>
    <dbReference type="NCBI Taxonomy" id="203437"/>
    <lineage>
        <taxon>Bacteria</taxon>
        <taxon>Pseudomonadati</taxon>
        <taxon>Gemmatimonadota</taxon>
        <taxon>environmental samples</taxon>
    </lineage>
</organism>
<dbReference type="SUPFAM" id="SSF46894">
    <property type="entry name" value="C-terminal effector domain of the bipartite response regulators"/>
    <property type="match status" value="1"/>
</dbReference>
<dbReference type="EMBL" id="CADCTW010000213">
    <property type="protein sequence ID" value="CAA9363531.1"/>
    <property type="molecule type" value="Genomic_DNA"/>
</dbReference>
<gene>
    <name evidence="5" type="ORF">AVDCRST_MAG68-4652</name>
</gene>
<dbReference type="GO" id="GO:0000160">
    <property type="term" value="P:phosphorelay signal transduction system"/>
    <property type="evidence" value="ECO:0007669"/>
    <property type="project" value="InterPro"/>
</dbReference>
<dbReference type="GO" id="GO:0003677">
    <property type="term" value="F:DNA binding"/>
    <property type="evidence" value="ECO:0007669"/>
    <property type="project" value="UniProtKB-KW"/>
</dbReference>
<accession>A0A6J4MQE0</accession>
<dbReference type="InterPro" id="IPR005158">
    <property type="entry name" value="BTAD"/>
</dbReference>
<evidence type="ECO:0000256" key="1">
    <source>
        <dbReference type="ARBA" id="ARBA00005820"/>
    </source>
</evidence>
<feature type="domain" description="Bacterial transcriptional activator" evidence="4">
    <location>
        <begin position="94"/>
        <end position="231"/>
    </location>
</feature>
<protein>
    <recommendedName>
        <fullName evidence="6">Bacterial transcriptional activator domain-containing protein</fullName>
    </recommendedName>
</protein>
<dbReference type="InterPro" id="IPR051677">
    <property type="entry name" value="AfsR-DnrI-RedD_regulator"/>
</dbReference>
<dbReference type="InterPro" id="IPR016032">
    <property type="entry name" value="Sig_transdc_resp-reg_C-effctor"/>
</dbReference>
<evidence type="ECO:0000313" key="5">
    <source>
        <dbReference type="EMBL" id="CAA9363531.1"/>
    </source>
</evidence>
<dbReference type="GO" id="GO:0006355">
    <property type="term" value="P:regulation of DNA-templated transcription"/>
    <property type="evidence" value="ECO:0007669"/>
    <property type="project" value="InterPro"/>
</dbReference>
<evidence type="ECO:0000256" key="2">
    <source>
        <dbReference type="ARBA" id="ARBA00023125"/>
    </source>
</evidence>
<dbReference type="Pfam" id="PF00486">
    <property type="entry name" value="Trans_reg_C"/>
    <property type="match status" value="1"/>
</dbReference>
<reference evidence="5" key="1">
    <citation type="submission" date="2020-02" db="EMBL/GenBank/DDBJ databases">
        <authorList>
            <person name="Meier V. D."/>
        </authorList>
    </citation>
    <scope>NUCLEOTIDE SEQUENCE</scope>
    <source>
        <strain evidence="5">AVDCRST_MAG68</strain>
    </source>
</reference>